<comment type="caution">
    <text evidence="1">The sequence shown here is derived from an EMBL/GenBank/DDBJ whole genome shotgun (WGS) entry which is preliminary data.</text>
</comment>
<gene>
    <name evidence="1" type="ORF">LCGC14_0921690</name>
</gene>
<name>A0A0F9NVF0_9ZZZZ</name>
<reference evidence="1" key="1">
    <citation type="journal article" date="2015" name="Nature">
        <title>Complex archaea that bridge the gap between prokaryotes and eukaryotes.</title>
        <authorList>
            <person name="Spang A."/>
            <person name="Saw J.H."/>
            <person name="Jorgensen S.L."/>
            <person name="Zaremba-Niedzwiedzka K."/>
            <person name="Martijn J."/>
            <person name="Lind A.E."/>
            <person name="van Eijk R."/>
            <person name="Schleper C."/>
            <person name="Guy L."/>
            <person name="Ettema T.J."/>
        </authorList>
    </citation>
    <scope>NUCLEOTIDE SEQUENCE</scope>
</reference>
<organism evidence="1">
    <name type="scientific">marine sediment metagenome</name>
    <dbReference type="NCBI Taxonomy" id="412755"/>
    <lineage>
        <taxon>unclassified sequences</taxon>
        <taxon>metagenomes</taxon>
        <taxon>ecological metagenomes</taxon>
    </lineage>
</organism>
<evidence type="ECO:0000313" key="1">
    <source>
        <dbReference type="EMBL" id="KKN21789.1"/>
    </source>
</evidence>
<sequence length="356" mass="38958">MVKIINIFGDVYSGQAGKAGVFAKWKGRQYRRKYVIPANPKTTMQMTIRGYFTNAVAAWHTYHSIQRLVYSYLATGLVMSGFNLLVSRWQKAAIAAATLPYAAKEGIKQIASASTQKDDETVPSTANPAALSFQPNSIGSLVCGTTWTSPVQDCLVDIEMGDIRIPLQIANVDGAKAAEAVVADGDLIVISYTSGGRTITREVLLTHLTGTEEFEARATIALALRTAYYPIDFKSVVIEVYDDSASAYFQLESEEIDNILGKVYLDMTTLFGATDQHSYLTYTAIETAKLEVTKVDTSFITWRRYSDANGHIPIAQTIEDETYDWTLSASAKVSVIRAAQSAVLATKHELVVMTAV</sequence>
<dbReference type="EMBL" id="LAZR01003118">
    <property type="protein sequence ID" value="KKN21789.1"/>
    <property type="molecule type" value="Genomic_DNA"/>
</dbReference>
<protein>
    <submittedName>
        <fullName evidence="1">Uncharacterized protein</fullName>
    </submittedName>
</protein>
<accession>A0A0F9NVF0</accession>
<dbReference type="AlphaFoldDB" id="A0A0F9NVF0"/>
<proteinExistence type="predicted"/>